<dbReference type="Pfam" id="PF04389">
    <property type="entry name" value="Peptidase_M28"/>
    <property type="match status" value="1"/>
</dbReference>
<dbReference type="GO" id="GO:0008270">
    <property type="term" value="F:zinc ion binding"/>
    <property type="evidence" value="ECO:0007669"/>
    <property type="project" value="TreeGrafter"/>
</dbReference>
<dbReference type="OrthoDB" id="9773494at2"/>
<evidence type="ECO:0000256" key="1">
    <source>
        <dbReference type="ARBA" id="ARBA00022679"/>
    </source>
</evidence>
<feature type="domain" description="Peptidase M28" evidence="4">
    <location>
        <begin position="103"/>
        <end position="330"/>
    </location>
</feature>
<keyword evidence="3" id="KW-0732">Signal</keyword>
<keyword evidence="6" id="KW-1185">Reference proteome</keyword>
<dbReference type="PANTHER" id="PTHR12283:SF6">
    <property type="entry name" value="GLUTAMINYL-PEPTIDE CYCLOTRANSFERASE-RELATED"/>
    <property type="match status" value="1"/>
</dbReference>
<dbReference type="Proteomes" id="UP000075606">
    <property type="component" value="Unassembled WGS sequence"/>
</dbReference>
<comment type="caution">
    <text evidence="5">The sequence shown here is derived from an EMBL/GenBank/DDBJ whole genome shotgun (WGS) entry which is preliminary data.</text>
</comment>
<keyword evidence="1" id="KW-0808">Transferase</keyword>
<dbReference type="AlphaFoldDB" id="A0A150XHD5"/>
<protein>
    <recommendedName>
        <fullName evidence="4">Peptidase M28 domain-containing protein</fullName>
    </recommendedName>
</protein>
<dbReference type="PANTHER" id="PTHR12283">
    <property type="entry name" value="GLUTAMINYL-PEPTIDE CYCLOTRANSFERASE"/>
    <property type="match status" value="1"/>
</dbReference>
<reference evidence="5 6" key="1">
    <citation type="submission" date="2016-01" db="EMBL/GenBank/DDBJ databases">
        <title>Genome sequencing of Roseivirga spongicola UST030701-084.</title>
        <authorList>
            <person name="Selvaratnam C."/>
            <person name="Thevarajoo S."/>
            <person name="Goh K.M."/>
            <person name="Ee R."/>
            <person name="Chan K.-G."/>
            <person name="Chong C.S."/>
        </authorList>
    </citation>
    <scope>NUCLEOTIDE SEQUENCE [LARGE SCALE GENOMIC DNA]</scope>
    <source>
        <strain evidence="5 6">UST030701-084</strain>
    </source>
</reference>
<evidence type="ECO:0000313" key="5">
    <source>
        <dbReference type="EMBL" id="KYG78132.1"/>
    </source>
</evidence>
<name>A0A150XHD5_9BACT</name>
<feature type="chain" id="PRO_5012700989" description="Peptidase M28 domain-containing protein" evidence="3">
    <location>
        <begin position="16"/>
        <end position="334"/>
    </location>
</feature>
<organism evidence="5 6">
    <name type="scientific">Roseivirga spongicola</name>
    <dbReference type="NCBI Taxonomy" id="333140"/>
    <lineage>
        <taxon>Bacteria</taxon>
        <taxon>Pseudomonadati</taxon>
        <taxon>Bacteroidota</taxon>
        <taxon>Cytophagia</taxon>
        <taxon>Cytophagales</taxon>
        <taxon>Roseivirgaceae</taxon>
        <taxon>Roseivirga</taxon>
    </lineage>
</organism>
<dbReference type="Gene3D" id="3.40.630.10">
    <property type="entry name" value="Zn peptidases"/>
    <property type="match status" value="1"/>
</dbReference>
<feature type="signal peptide" evidence="3">
    <location>
        <begin position="1"/>
        <end position="15"/>
    </location>
</feature>
<dbReference type="SUPFAM" id="SSF53187">
    <property type="entry name" value="Zn-dependent exopeptidases"/>
    <property type="match status" value="1"/>
</dbReference>
<dbReference type="EMBL" id="LRPC01000001">
    <property type="protein sequence ID" value="KYG78132.1"/>
    <property type="molecule type" value="Genomic_DNA"/>
</dbReference>
<dbReference type="InterPro" id="IPR007484">
    <property type="entry name" value="Peptidase_M28"/>
</dbReference>
<dbReference type="GO" id="GO:0016603">
    <property type="term" value="F:glutaminyl-peptide cyclotransferase activity"/>
    <property type="evidence" value="ECO:0007669"/>
    <property type="project" value="TreeGrafter"/>
</dbReference>
<dbReference type="InterPro" id="IPR040234">
    <property type="entry name" value="QC/QCL"/>
</dbReference>
<keyword evidence="2" id="KW-0012">Acyltransferase</keyword>
<sequence>MKNLFLFLLASLTFATLSCGSQEGSSRSSSKQTVLKEAPKPNADSLYMFTQKQVDFGPRVPNTEAHREAANWFVDKFEAYGAKVTVQEFTDRVYDGTEVELKNIVASFNPESKKRILLAAHWDTRPFGDKDSDNNMVEIDGANDGASGVSVLLEIARIMSGPNPPSVGVDMILFDGEDWGEHEVNGMGVDPEEFGKQSWYCLGSQYWSKNKHQANYSAYYGILLDMVGAEGATFYYDGASKQYASRTLEQTWDVAHQLGYEQYFVKQIGFSGIIDDHVFVNEIARIPMIDILDYRPELNGFGDYHHTEKDNMSIISKETLSAVAHVVLTVLYNE</sequence>
<evidence type="ECO:0000256" key="2">
    <source>
        <dbReference type="ARBA" id="ARBA00023315"/>
    </source>
</evidence>
<dbReference type="STRING" id="333140.AWW68_05020"/>
<dbReference type="PROSITE" id="PS51257">
    <property type="entry name" value="PROKAR_LIPOPROTEIN"/>
    <property type="match status" value="1"/>
</dbReference>
<evidence type="ECO:0000256" key="3">
    <source>
        <dbReference type="SAM" id="SignalP"/>
    </source>
</evidence>
<gene>
    <name evidence="5" type="ORF">AWW68_05020</name>
</gene>
<dbReference type="RefSeq" id="WP_068217261.1">
    <property type="nucleotide sequence ID" value="NZ_CP139724.1"/>
</dbReference>
<accession>A0A150XHD5</accession>
<proteinExistence type="predicted"/>
<evidence type="ECO:0000313" key="6">
    <source>
        <dbReference type="Proteomes" id="UP000075606"/>
    </source>
</evidence>
<evidence type="ECO:0000259" key="4">
    <source>
        <dbReference type="Pfam" id="PF04389"/>
    </source>
</evidence>